<dbReference type="AlphaFoldDB" id="A0A2G9TVZ1"/>
<feature type="compositionally biased region" description="Basic and acidic residues" evidence="1">
    <location>
        <begin position="382"/>
        <end position="406"/>
    </location>
</feature>
<dbReference type="Pfam" id="PF15996">
    <property type="entry name" value="PNISR"/>
    <property type="match status" value="1"/>
</dbReference>
<dbReference type="Proteomes" id="UP000230423">
    <property type="component" value="Unassembled WGS sequence"/>
</dbReference>
<protein>
    <submittedName>
        <fullName evidence="2">Uncharacterized protein</fullName>
    </submittedName>
</protein>
<evidence type="ECO:0000313" key="2">
    <source>
        <dbReference type="EMBL" id="PIO62078.1"/>
    </source>
</evidence>
<feature type="compositionally biased region" description="Pro residues" evidence="1">
    <location>
        <begin position="210"/>
        <end position="271"/>
    </location>
</feature>
<feature type="compositionally biased region" description="Pro residues" evidence="1">
    <location>
        <begin position="186"/>
        <end position="203"/>
    </location>
</feature>
<organism evidence="2 3">
    <name type="scientific">Teladorsagia circumcincta</name>
    <name type="common">Brown stomach worm</name>
    <name type="synonym">Ostertagia circumcincta</name>
    <dbReference type="NCBI Taxonomy" id="45464"/>
    <lineage>
        <taxon>Eukaryota</taxon>
        <taxon>Metazoa</taxon>
        <taxon>Ecdysozoa</taxon>
        <taxon>Nematoda</taxon>
        <taxon>Chromadorea</taxon>
        <taxon>Rhabditida</taxon>
        <taxon>Rhabditina</taxon>
        <taxon>Rhabditomorpha</taxon>
        <taxon>Strongyloidea</taxon>
        <taxon>Trichostrongylidae</taxon>
        <taxon>Teladorsagia</taxon>
    </lineage>
</organism>
<reference evidence="2 3" key="1">
    <citation type="submission" date="2015-09" db="EMBL/GenBank/DDBJ databases">
        <title>Draft genome of the parasitic nematode Teladorsagia circumcincta isolate WARC Sus (inbred).</title>
        <authorList>
            <person name="Mitreva M."/>
        </authorList>
    </citation>
    <scope>NUCLEOTIDE SEQUENCE [LARGE SCALE GENOMIC DNA]</scope>
    <source>
        <strain evidence="2 3">S</strain>
    </source>
</reference>
<sequence length="491" mass="52542">MSNHKMIWYEYCKAGAEYLVDVTKTSVVKFGSLNWADLAQRWMAMRSVQDDHSHGGEYNGYGAHYGGDSGPPDHYGRNGGYNDYGRDGGMGGHYNHARDQGYERGPPDRDYRGHTMHDSRHPDDWEPSQSPPSGPNRPIFPAAAQAKNEARHDYQDGYRGHWGGAPPPPLPLMEARGSPADYHRSPGPPPNQFAPHDFPPGPSPSSRNWVPPPPAGPMPPGGPPFHGGPPLGGPPPRGGPMPPPGPPHGGPPPPAGLPHGGPPPPAGPPHGGPSSSVGPPRHGPPPTMAPSHTSHGGPPDGVPPHRSSPHGGPPGPGGPPSHSSGPPPWFPPPFYQPNSFSSGGSSMTHPQQAGNSQPPASFFTMDASARKRLPAWILEGLEKAEREKMKQQEKEERMKKAEEERAKRRALAGKGRFDSSSEDEDEGHADDERSRSKSRQSVGAEDEDGEPVFLAKRHVLPVEDLRTEEEKKDDAVCAIFALGAYACLLTS</sequence>
<keyword evidence="3" id="KW-1185">Reference proteome</keyword>
<feature type="compositionally biased region" description="Basic and acidic residues" evidence="1">
    <location>
        <begin position="96"/>
        <end position="124"/>
    </location>
</feature>
<gene>
    <name evidence="2" type="ORF">TELCIR_16380</name>
</gene>
<feature type="compositionally biased region" description="Acidic residues" evidence="1">
    <location>
        <begin position="420"/>
        <end position="429"/>
    </location>
</feature>
<dbReference type="InterPro" id="IPR031937">
    <property type="entry name" value="PNISR"/>
</dbReference>
<proteinExistence type="predicted"/>
<feature type="compositionally biased region" description="Polar residues" evidence="1">
    <location>
        <begin position="336"/>
        <end position="359"/>
    </location>
</feature>
<evidence type="ECO:0000313" key="3">
    <source>
        <dbReference type="Proteomes" id="UP000230423"/>
    </source>
</evidence>
<feature type="compositionally biased region" description="Pro residues" evidence="1">
    <location>
        <begin position="311"/>
        <end position="335"/>
    </location>
</feature>
<name>A0A2G9TVZ1_TELCI</name>
<dbReference type="PANTHER" id="PTHR31518">
    <property type="entry name" value="ARGININE/SERINE-RICH PROTEIN PNISR"/>
    <property type="match status" value="1"/>
</dbReference>
<dbReference type="EMBL" id="KZ352603">
    <property type="protein sequence ID" value="PIO62078.1"/>
    <property type="molecule type" value="Genomic_DNA"/>
</dbReference>
<feature type="compositionally biased region" description="Basic and acidic residues" evidence="1">
    <location>
        <begin position="148"/>
        <end position="159"/>
    </location>
</feature>
<feature type="region of interest" description="Disordered" evidence="1">
    <location>
        <begin position="63"/>
        <end position="367"/>
    </location>
</feature>
<feature type="region of interest" description="Disordered" evidence="1">
    <location>
        <begin position="382"/>
        <end position="455"/>
    </location>
</feature>
<dbReference type="OrthoDB" id="10065820at2759"/>
<accession>A0A2G9TVZ1</accession>
<evidence type="ECO:0000256" key="1">
    <source>
        <dbReference type="SAM" id="MobiDB-lite"/>
    </source>
</evidence>